<proteinExistence type="predicted"/>
<dbReference type="AlphaFoldDB" id="A0A0U1P4F9"/>
<protein>
    <submittedName>
        <fullName evidence="1">Uncharacterized protein</fullName>
    </submittedName>
</protein>
<dbReference type="SUPFAM" id="SSF69118">
    <property type="entry name" value="AhpD-like"/>
    <property type="match status" value="1"/>
</dbReference>
<dbReference type="EMBL" id="CVRB01000006">
    <property type="protein sequence ID" value="CRK85081.1"/>
    <property type="molecule type" value="Genomic_DNA"/>
</dbReference>
<evidence type="ECO:0000313" key="1">
    <source>
        <dbReference type="EMBL" id="CRK85081.1"/>
    </source>
</evidence>
<name>A0A0U1P4F9_9BACI</name>
<dbReference type="Proteomes" id="UP000199087">
    <property type="component" value="Unassembled WGS sequence"/>
</dbReference>
<reference evidence="2" key="1">
    <citation type="submission" date="2015-05" db="EMBL/GenBank/DDBJ databases">
        <authorList>
            <person name="Urmite Genomes"/>
        </authorList>
    </citation>
    <scope>NUCLEOTIDE SEQUENCE [LARGE SCALE GENOMIC DNA]</scope>
    <source>
        <strain evidence="2">LF1</strain>
    </source>
</reference>
<keyword evidence="2" id="KW-1185">Reference proteome</keyword>
<organism evidence="1 2">
    <name type="scientific">Neobacillus massiliamazoniensis</name>
    <dbReference type="NCBI Taxonomy" id="1499688"/>
    <lineage>
        <taxon>Bacteria</taxon>
        <taxon>Bacillati</taxon>
        <taxon>Bacillota</taxon>
        <taxon>Bacilli</taxon>
        <taxon>Bacillales</taxon>
        <taxon>Bacillaceae</taxon>
        <taxon>Neobacillus</taxon>
    </lineage>
</organism>
<sequence>MSRIKIVDENNAKGIRKFLLKIFKRKYGGFIPSVMRLLMVDLKIGRPAGSLYNYLNLKKNSKITRMQKEMIATVVNGAIGGAP</sequence>
<evidence type="ECO:0000313" key="2">
    <source>
        <dbReference type="Proteomes" id="UP000199087"/>
    </source>
</evidence>
<dbReference type="InterPro" id="IPR029032">
    <property type="entry name" value="AhpD-like"/>
</dbReference>
<accession>A0A0U1P4F9</accession>
<gene>
    <name evidence="1" type="ORF">BN000_05141</name>
</gene>
<dbReference type="RefSeq" id="WP_090639718.1">
    <property type="nucleotide sequence ID" value="NZ_CVRB01000006.1"/>
</dbReference>